<protein>
    <submittedName>
        <fullName evidence="3">N-acetyltransferase</fullName>
    </submittedName>
</protein>
<dbReference type="InterPro" id="IPR016181">
    <property type="entry name" value="Acyl_CoA_acyltransferase"/>
</dbReference>
<dbReference type="Pfam" id="PF00583">
    <property type="entry name" value="Acetyltransf_1"/>
    <property type="match status" value="1"/>
</dbReference>
<dbReference type="PANTHER" id="PTHR13947:SF37">
    <property type="entry name" value="LD18367P"/>
    <property type="match status" value="1"/>
</dbReference>
<dbReference type="AlphaFoldDB" id="A0A3S1CBH3"/>
<evidence type="ECO:0000313" key="4">
    <source>
        <dbReference type="Proteomes" id="UP000279446"/>
    </source>
</evidence>
<comment type="caution">
    <text evidence="3">The sequence shown here is derived from an EMBL/GenBank/DDBJ whole genome shotgun (WGS) entry which is preliminary data.</text>
</comment>
<keyword evidence="4" id="KW-1185">Reference proteome</keyword>
<name>A0A3S1CBH3_9BACL</name>
<gene>
    <name evidence="3" type="ORF">EJP82_03820</name>
</gene>
<dbReference type="Proteomes" id="UP000279446">
    <property type="component" value="Unassembled WGS sequence"/>
</dbReference>
<dbReference type="PANTHER" id="PTHR13947">
    <property type="entry name" value="GNAT FAMILY N-ACETYLTRANSFERASE"/>
    <property type="match status" value="1"/>
</dbReference>
<dbReference type="Gene3D" id="3.40.630.30">
    <property type="match status" value="1"/>
</dbReference>
<dbReference type="OrthoDB" id="5319888at2"/>
<organism evidence="3 4">
    <name type="scientific">Paenibacillus anaericanus</name>
    <dbReference type="NCBI Taxonomy" id="170367"/>
    <lineage>
        <taxon>Bacteria</taxon>
        <taxon>Bacillati</taxon>
        <taxon>Bacillota</taxon>
        <taxon>Bacilli</taxon>
        <taxon>Bacillales</taxon>
        <taxon>Paenibacillaceae</taxon>
        <taxon>Paenibacillus</taxon>
    </lineage>
</organism>
<dbReference type="InterPro" id="IPR000182">
    <property type="entry name" value="GNAT_dom"/>
</dbReference>
<dbReference type="PROSITE" id="PS51186">
    <property type="entry name" value="GNAT"/>
    <property type="match status" value="1"/>
</dbReference>
<keyword evidence="1 3" id="KW-0808">Transferase</keyword>
<dbReference type="GO" id="GO:0008080">
    <property type="term" value="F:N-acetyltransferase activity"/>
    <property type="evidence" value="ECO:0007669"/>
    <property type="project" value="InterPro"/>
</dbReference>
<evidence type="ECO:0000256" key="1">
    <source>
        <dbReference type="ARBA" id="ARBA00022679"/>
    </source>
</evidence>
<dbReference type="CDD" id="cd04301">
    <property type="entry name" value="NAT_SF"/>
    <property type="match status" value="1"/>
</dbReference>
<dbReference type="InterPro" id="IPR050769">
    <property type="entry name" value="NAT_camello-type"/>
</dbReference>
<proteinExistence type="predicted"/>
<sequence>MNMRNIVIVPYQREDYESICRLLVKSFQGKFHSLVQLDDEDIIKLLSKIWLNESECVSEKQMVVKEDGELVGTIFLKWKDESSPPKISTNYNSRALFKQFGFITVCKFIIGMGMLEYKPQEQECYIEHIAIHSMYRNQGMGKLVLTWAKDFVQQHPEFEELTLFVSGKNNNAIHLYEKAGFHIEKSKYNFKRHLFFQEPLWHLMTWRSKNAGGEAIEKTF</sequence>
<evidence type="ECO:0000313" key="3">
    <source>
        <dbReference type="EMBL" id="RUT48268.1"/>
    </source>
</evidence>
<dbReference type="EMBL" id="RZNY01000002">
    <property type="protein sequence ID" value="RUT48268.1"/>
    <property type="molecule type" value="Genomic_DNA"/>
</dbReference>
<accession>A0A3S1CBH3</accession>
<reference evidence="3 4" key="1">
    <citation type="submission" date="2018-12" db="EMBL/GenBank/DDBJ databases">
        <authorList>
            <person name="Sun L."/>
            <person name="Chen Z."/>
        </authorList>
    </citation>
    <scope>NUCLEOTIDE SEQUENCE [LARGE SCALE GENOMIC DNA]</scope>
    <source>
        <strain evidence="3 4">DSM 15890</strain>
    </source>
</reference>
<feature type="domain" description="N-acetyltransferase" evidence="2">
    <location>
        <begin position="6"/>
        <end position="207"/>
    </location>
</feature>
<evidence type="ECO:0000259" key="2">
    <source>
        <dbReference type="PROSITE" id="PS51186"/>
    </source>
</evidence>
<dbReference type="SUPFAM" id="SSF55729">
    <property type="entry name" value="Acyl-CoA N-acyltransferases (Nat)"/>
    <property type="match status" value="1"/>
</dbReference>